<feature type="domain" description="Type I restriction enzyme R protein N-terminal" evidence="2">
    <location>
        <begin position="59"/>
        <end position="124"/>
    </location>
</feature>
<proteinExistence type="predicted"/>
<dbReference type="Pfam" id="PF13588">
    <property type="entry name" value="HSDR_N_2"/>
    <property type="match status" value="1"/>
</dbReference>
<evidence type="ECO:0000256" key="1">
    <source>
        <dbReference type="SAM" id="MobiDB-lite"/>
    </source>
</evidence>
<feature type="region of interest" description="Disordered" evidence="1">
    <location>
        <begin position="246"/>
        <end position="280"/>
    </location>
</feature>
<keyword evidence="3" id="KW-0540">Nuclease</keyword>
<reference evidence="3" key="1">
    <citation type="submission" date="2018-04" db="EMBL/GenBank/DDBJ databases">
        <title>Genomes of Endosymbiotic and Endophytic Bradyrhizobium Publication status.</title>
        <authorList>
            <person name="Guha S."/>
            <person name="Jorrin B."/>
            <person name="Sarkar M."/>
            <person name="Poole P.S."/>
            <person name="DasGupta M."/>
        </authorList>
    </citation>
    <scope>NUCLEOTIDE SEQUENCE</scope>
    <source>
        <strain evidence="3">WBOS16</strain>
    </source>
</reference>
<gene>
    <name evidence="3" type="ORF">DCM83_06070</name>
</gene>
<dbReference type="EMBL" id="CP028989">
    <property type="protein sequence ID" value="UUO64821.1"/>
    <property type="molecule type" value="Genomic_DNA"/>
</dbReference>
<keyword evidence="3" id="KW-0255">Endonuclease</keyword>
<dbReference type="Proteomes" id="UP001058872">
    <property type="component" value="Chromosome"/>
</dbReference>
<accession>A0AAE9N5K2</accession>
<dbReference type="AlphaFoldDB" id="A0AAE9N5K2"/>
<evidence type="ECO:0000313" key="4">
    <source>
        <dbReference type="Proteomes" id="UP001058872"/>
    </source>
</evidence>
<evidence type="ECO:0000259" key="2">
    <source>
        <dbReference type="Pfam" id="PF13588"/>
    </source>
</evidence>
<evidence type="ECO:0000313" key="3">
    <source>
        <dbReference type="EMBL" id="UUO64821.1"/>
    </source>
</evidence>
<organism evidence="3 4">
    <name type="scientific">Bradyrhizobium betae</name>
    <dbReference type="NCBI Taxonomy" id="244734"/>
    <lineage>
        <taxon>Bacteria</taxon>
        <taxon>Pseudomonadati</taxon>
        <taxon>Pseudomonadota</taxon>
        <taxon>Alphaproteobacteria</taxon>
        <taxon>Hyphomicrobiales</taxon>
        <taxon>Nitrobacteraceae</taxon>
        <taxon>Bradyrhizobium</taxon>
    </lineage>
</organism>
<keyword evidence="3" id="KW-0378">Hydrolase</keyword>
<sequence length="280" mass="31123">MAKVSTKVATRITTQLKRYQSVLAGLLKRDVSEADTVTVINDMLSDICGYDKYLHVTSQYAIRGTYVDLAVKVDDEIRFIIEVKAIGIDLKDAHVKQAIDYAANEGIEWVVLTNGAHWRIYKVHFGQPIEKILVCELDAIVASAKSPEALECFGNLSREGFSKGTMAEFLLHKQVTNKFTVAAVLQTDFILEVLRREIRRMSSGVKVEVDYLKALLREEVIKRDLVDSEEAKAALQNIRRLQRAATRKKAAPKAADEEAPIVAPVEDASSSPPRAVAIPD</sequence>
<dbReference type="GO" id="GO:0004519">
    <property type="term" value="F:endonuclease activity"/>
    <property type="evidence" value="ECO:0007669"/>
    <property type="project" value="UniProtKB-KW"/>
</dbReference>
<dbReference type="InterPro" id="IPR029464">
    <property type="entry name" value="HSDR_N"/>
</dbReference>
<name>A0AAE9N5K2_9BRAD</name>
<dbReference type="RefSeq" id="WP_257179189.1">
    <property type="nucleotide sequence ID" value="NZ_CP028989.1"/>
</dbReference>
<protein>
    <submittedName>
        <fullName evidence="3">Restriction endonuclease subunit R</fullName>
    </submittedName>
</protein>